<evidence type="ECO:0000313" key="3">
    <source>
        <dbReference type="EMBL" id="TFK54681.1"/>
    </source>
</evidence>
<dbReference type="GO" id="GO:0004331">
    <property type="term" value="F:fructose-2,6-bisphosphate 2-phosphatase activity"/>
    <property type="evidence" value="ECO:0007669"/>
    <property type="project" value="TreeGrafter"/>
</dbReference>
<dbReference type="InterPro" id="IPR051695">
    <property type="entry name" value="Phosphoglycerate_Mutase"/>
</dbReference>
<organism evidence="3 4">
    <name type="scientific">Heliocybe sulcata</name>
    <dbReference type="NCBI Taxonomy" id="5364"/>
    <lineage>
        <taxon>Eukaryota</taxon>
        <taxon>Fungi</taxon>
        <taxon>Dikarya</taxon>
        <taxon>Basidiomycota</taxon>
        <taxon>Agaricomycotina</taxon>
        <taxon>Agaricomycetes</taxon>
        <taxon>Gloeophyllales</taxon>
        <taxon>Gloeophyllaceae</taxon>
        <taxon>Heliocybe</taxon>
    </lineage>
</organism>
<gene>
    <name evidence="3" type="ORF">OE88DRAFT_1653116</name>
</gene>
<feature type="binding site" evidence="2">
    <location>
        <position position="21"/>
    </location>
    <ligand>
        <name>substrate</name>
    </ligand>
</feature>
<dbReference type="GO" id="GO:0043456">
    <property type="term" value="P:regulation of pentose-phosphate shunt"/>
    <property type="evidence" value="ECO:0007669"/>
    <property type="project" value="TreeGrafter"/>
</dbReference>
<dbReference type="PANTHER" id="PTHR46517:SF1">
    <property type="entry name" value="FRUCTOSE-2,6-BISPHOSPHATASE TIGAR"/>
    <property type="match status" value="1"/>
</dbReference>
<evidence type="ECO:0000256" key="1">
    <source>
        <dbReference type="ARBA" id="ARBA00022801"/>
    </source>
</evidence>
<dbReference type="GO" id="GO:0045820">
    <property type="term" value="P:negative regulation of glycolytic process"/>
    <property type="evidence" value="ECO:0007669"/>
    <property type="project" value="TreeGrafter"/>
</dbReference>
<keyword evidence="4" id="KW-1185">Reference proteome</keyword>
<dbReference type="Gene3D" id="3.40.50.1240">
    <property type="entry name" value="Phosphoglycerate mutase-like"/>
    <property type="match status" value="1"/>
</dbReference>
<dbReference type="CDD" id="cd07067">
    <property type="entry name" value="HP_PGM_like"/>
    <property type="match status" value="1"/>
</dbReference>
<dbReference type="InterPro" id="IPR029033">
    <property type="entry name" value="His_PPase_superfam"/>
</dbReference>
<protein>
    <submittedName>
        <fullName evidence="3">Phosphoglycerate mutase-like protein</fullName>
    </submittedName>
</protein>
<dbReference type="AlphaFoldDB" id="A0A5C3NM26"/>
<dbReference type="SUPFAM" id="SSF53254">
    <property type="entry name" value="Phosphoglycerate mutase-like"/>
    <property type="match status" value="1"/>
</dbReference>
<dbReference type="OrthoDB" id="354304at2759"/>
<sequence>MVAEALREVPFEAAWSSDLTRAKDTAETILLYHPEVELRKDEALRERHMGELQGKPIIARKMVSAPSALEDAQRFYARLEAWWERAIVQGECLAPGSSNPRHVLVTSHGGAIGALVRSLVESKKVVSEGELSVWRIPNVSVTTIDVDETGRGRLVTFADVSFLDKEIEKALVENPDEKV</sequence>
<dbReference type="PANTHER" id="PTHR46517">
    <property type="entry name" value="FRUCTOSE-2,6-BISPHOSPHATASE TIGAR"/>
    <property type="match status" value="1"/>
</dbReference>
<name>A0A5C3NM26_9AGAM</name>
<dbReference type="InterPro" id="IPR013078">
    <property type="entry name" value="His_Pase_superF_clade-1"/>
</dbReference>
<keyword evidence="1" id="KW-0378">Hydrolase</keyword>
<accession>A0A5C3NM26</accession>
<dbReference type="Pfam" id="PF00300">
    <property type="entry name" value="His_Phos_1"/>
    <property type="match status" value="1"/>
</dbReference>
<dbReference type="EMBL" id="ML213505">
    <property type="protein sequence ID" value="TFK54681.1"/>
    <property type="molecule type" value="Genomic_DNA"/>
</dbReference>
<evidence type="ECO:0000313" key="4">
    <source>
        <dbReference type="Proteomes" id="UP000305948"/>
    </source>
</evidence>
<dbReference type="GO" id="GO:0005829">
    <property type="term" value="C:cytosol"/>
    <property type="evidence" value="ECO:0007669"/>
    <property type="project" value="TreeGrafter"/>
</dbReference>
<evidence type="ECO:0000256" key="2">
    <source>
        <dbReference type="PIRSR" id="PIRSR613078-2"/>
    </source>
</evidence>
<proteinExistence type="predicted"/>
<dbReference type="Proteomes" id="UP000305948">
    <property type="component" value="Unassembled WGS sequence"/>
</dbReference>
<reference evidence="3 4" key="1">
    <citation type="journal article" date="2019" name="Nat. Ecol. Evol.">
        <title>Megaphylogeny resolves global patterns of mushroom evolution.</title>
        <authorList>
            <person name="Varga T."/>
            <person name="Krizsan K."/>
            <person name="Foldi C."/>
            <person name="Dima B."/>
            <person name="Sanchez-Garcia M."/>
            <person name="Sanchez-Ramirez S."/>
            <person name="Szollosi G.J."/>
            <person name="Szarkandi J.G."/>
            <person name="Papp V."/>
            <person name="Albert L."/>
            <person name="Andreopoulos W."/>
            <person name="Angelini C."/>
            <person name="Antonin V."/>
            <person name="Barry K.W."/>
            <person name="Bougher N.L."/>
            <person name="Buchanan P."/>
            <person name="Buyck B."/>
            <person name="Bense V."/>
            <person name="Catcheside P."/>
            <person name="Chovatia M."/>
            <person name="Cooper J."/>
            <person name="Damon W."/>
            <person name="Desjardin D."/>
            <person name="Finy P."/>
            <person name="Geml J."/>
            <person name="Haridas S."/>
            <person name="Hughes K."/>
            <person name="Justo A."/>
            <person name="Karasinski D."/>
            <person name="Kautmanova I."/>
            <person name="Kiss B."/>
            <person name="Kocsube S."/>
            <person name="Kotiranta H."/>
            <person name="LaButti K.M."/>
            <person name="Lechner B.E."/>
            <person name="Liimatainen K."/>
            <person name="Lipzen A."/>
            <person name="Lukacs Z."/>
            <person name="Mihaltcheva S."/>
            <person name="Morgado L.N."/>
            <person name="Niskanen T."/>
            <person name="Noordeloos M.E."/>
            <person name="Ohm R.A."/>
            <person name="Ortiz-Santana B."/>
            <person name="Ovrebo C."/>
            <person name="Racz N."/>
            <person name="Riley R."/>
            <person name="Savchenko A."/>
            <person name="Shiryaev A."/>
            <person name="Soop K."/>
            <person name="Spirin V."/>
            <person name="Szebenyi C."/>
            <person name="Tomsovsky M."/>
            <person name="Tulloss R.E."/>
            <person name="Uehling J."/>
            <person name="Grigoriev I.V."/>
            <person name="Vagvolgyi C."/>
            <person name="Papp T."/>
            <person name="Martin F.M."/>
            <person name="Miettinen O."/>
            <person name="Hibbett D.S."/>
            <person name="Nagy L.G."/>
        </authorList>
    </citation>
    <scope>NUCLEOTIDE SEQUENCE [LARGE SCALE GENOMIC DNA]</scope>
    <source>
        <strain evidence="3 4">OMC1185</strain>
    </source>
</reference>
<dbReference type="STRING" id="5364.A0A5C3NM26"/>